<dbReference type="Proteomes" id="UP000320762">
    <property type="component" value="Unassembled WGS sequence"/>
</dbReference>
<keyword evidence="2" id="KW-0472">Membrane</keyword>
<sequence>MAQKRPTSVKQVEKTKPSDAPASREGSVLRENRPATHEGRLPWGGLALGIAVVAAIALTTYTWPTIWDVENSAFVRDTRSQIERLSSSYAVCTPGRKGVYTVDADNARVECIRVQGDEIADVGDFDAVNQRWTAEMPWFLSAYPISLWAPELRVKEVDEDSIIVPGLTDSHCHVLEYGAFKLIPLEKGKSIPDVVKYVRNYIMNNEEIYGNMSKPVLGWGWDHTTWPEKRFPTAADLEADPVIRGRPVILTSKDGHAIWVSQRIIDENLAHIPDEVPGGVIFRDADGKPTGAFLDSAQDVIAKPSLTDADLRKRLMTAVRDAHAFGLTSVHDAALLPESLAFFKRQAEADALPLRVFGMKYFNEDDWSDDAADMIDAFDQHLVSRSIKIFADGALRTGGAALYEPYADNPDSRGAMRIDPALLQKVIPRFMANGWQVNVHAIGDRANGIVLDAFEAALANASASGFALVNASASALRPRLEHAQLMTDADIKRLGKLGVIASVQPTHVIDDMWYAEDRLGPSRIRGLYAFRSILDAGARITLGSDFPVETMNPLAGFYAAITRVTYDGRSPQGPGGWFPSQKLTRLEALRGLTIDPAYASFSEDRVGSLEKGKKADFVVLSRDIMSVPVEEIMGTKVLATALDGRVVYGKL</sequence>
<dbReference type="CDD" id="cd01300">
    <property type="entry name" value="YtcJ_like"/>
    <property type="match status" value="1"/>
</dbReference>
<feature type="transmembrane region" description="Helical" evidence="2">
    <location>
        <begin position="43"/>
        <end position="63"/>
    </location>
</feature>
<dbReference type="EMBL" id="VDMD01000002">
    <property type="protein sequence ID" value="TRM68261.1"/>
    <property type="molecule type" value="Genomic_DNA"/>
</dbReference>
<dbReference type="Pfam" id="PF07969">
    <property type="entry name" value="Amidohydro_3"/>
    <property type="match status" value="1"/>
</dbReference>
<organism evidence="4 5">
    <name type="scientific">Schizophyllum amplum</name>
    <dbReference type="NCBI Taxonomy" id="97359"/>
    <lineage>
        <taxon>Eukaryota</taxon>
        <taxon>Fungi</taxon>
        <taxon>Dikarya</taxon>
        <taxon>Basidiomycota</taxon>
        <taxon>Agaricomycotina</taxon>
        <taxon>Agaricomycetes</taxon>
        <taxon>Agaricomycetidae</taxon>
        <taxon>Agaricales</taxon>
        <taxon>Schizophyllaceae</taxon>
        <taxon>Schizophyllum</taxon>
    </lineage>
</organism>
<dbReference type="GO" id="GO:0016810">
    <property type="term" value="F:hydrolase activity, acting on carbon-nitrogen (but not peptide) bonds"/>
    <property type="evidence" value="ECO:0007669"/>
    <property type="project" value="InterPro"/>
</dbReference>
<reference evidence="4 5" key="1">
    <citation type="journal article" date="2019" name="New Phytol.">
        <title>Comparative genomics reveals unique wood-decay strategies and fruiting body development in the Schizophyllaceae.</title>
        <authorList>
            <person name="Almasi E."/>
            <person name="Sahu N."/>
            <person name="Krizsan K."/>
            <person name="Balint B."/>
            <person name="Kovacs G.M."/>
            <person name="Kiss B."/>
            <person name="Cseklye J."/>
            <person name="Drula E."/>
            <person name="Henrissat B."/>
            <person name="Nagy I."/>
            <person name="Chovatia M."/>
            <person name="Adam C."/>
            <person name="LaButti K."/>
            <person name="Lipzen A."/>
            <person name="Riley R."/>
            <person name="Grigoriev I.V."/>
            <person name="Nagy L.G."/>
        </authorList>
    </citation>
    <scope>NUCLEOTIDE SEQUENCE [LARGE SCALE GENOMIC DNA]</scope>
    <source>
        <strain evidence="4 5">NL-1724</strain>
    </source>
</reference>
<dbReference type="STRING" id="97359.A0A550CTZ9"/>
<keyword evidence="2" id="KW-0812">Transmembrane</keyword>
<dbReference type="OrthoDB" id="3501663at2759"/>
<dbReference type="Gene3D" id="3.20.20.140">
    <property type="entry name" value="Metal-dependent hydrolases"/>
    <property type="match status" value="1"/>
</dbReference>
<evidence type="ECO:0000256" key="1">
    <source>
        <dbReference type="SAM" id="MobiDB-lite"/>
    </source>
</evidence>
<keyword evidence="4" id="KW-0378">Hydrolase</keyword>
<feature type="compositionally biased region" description="Polar residues" evidence="1">
    <location>
        <begin position="1"/>
        <end position="10"/>
    </location>
</feature>
<evidence type="ECO:0000256" key="2">
    <source>
        <dbReference type="SAM" id="Phobius"/>
    </source>
</evidence>
<feature type="compositionally biased region" description="Basic and acidic residues" evidence="1">
    <location>
        <begin position="27"/>
        <end position="36"/>
    </location>
</feature>
<keyword evidence="2" id="KW-1133">Transmembrane helix</keyword>
<feature type="region of interest" description="Disordered" evidence="1">
    <location>
        <begin position="1"/>
        <end position="36"/>
    </location>
</feature>
<dbReference type="SUPFAM" id="SSF51556">
    <property type="entry name" value="Metallo-dependent hydrolases"/>
    <property type="match status" value="1"/>
</dbReference>
<keyword evidence="5" id="KW-1185">Reference proteome</keyword>
<dbReference type="SUPFAM" id="SSF51338">
    <property type="entry name" value="Composite domain of metallo-dependent hydrolases"/>
    <property type="match status" value="1"/>
</dbReference>
<accession>A0A550CTZ9</accession>
<gene>
    <name evidence="4" type="ORF">BD626DRAFT_481234</name>
</gene>
<dbReference type="InterPro" id="IPR032466">
    <property type="entry name" value="Metal_Hydrolase"/>
</dbReference>
<feature type="domain" description="Amidohydrolase 3" evidence="3">
    <location>
        <begin position="162"/>
        <end position="648"/>
    </location>
</feature>
<dbReference type="AlphaFoldDB" id="A0A550CTZ9"/>
<dbReference type="InterPro" id="IPR013108">
    <property type="entry name" value="Amidohydro_3"/>
</dbReference>
<comment type="caution">
    <text evidence="4">The sequence shown here is derived from an EMBL/GenBank/DDBJ whole genome shotgun (WGS) entry which is preliminary data.</text>
</comment>
<dbReference type="Gene3D" id="2.30.40.10">
    <property type="entry name" value="Urease, subunit C, domain 1"/>
    <property type="match status" value="1"/>
</dbReference>
<evidence type="ECO:0000259" key="3">
    <source>
        <dbReference type="Pfam" id="PF07969"/>
    </source>
</evidence>
<dbReference type="Gene3D" id="3.10.310.70">
    <property type="match status" value="1"/>
</dbReference>
<name>A0A550CTZ9_9AGAR</name>
<evidence type="ECO:0000313" key="4">
    <source>
        <dbReference type="EMBL" id="TRM68261.1"/>
    </source>
</evidence>
<dbReference type="InterPro" id="IPR011059">
    <property type="entry name" value="Metal-dep_hydrolase_composite"/>
</dbReference>
<dbReference type="InterPro" id="IPR033932">
    <property type="entry name" value="YtcJ-like"/>
</dbReference>
<protein>
    <submittedName>
        <fullName evidence="4">Amidohydrolase family-domain-containing protein</fullName>
    </submittedName>
</protein>
<dbReference type="PANTHER" id="PTHR22642">
    <property type="entry name" value="IMIDAZOLONEPROPIONASE"/>
    <property type="match status" value="1"/>
</dbReference>
<evidence type="ECO:0000313" key="5">
    <source>
        <dbReference type="Proteomes" id="UP000320762"/>
    </source>
</evidence>
<proteinExistence type="predicted"/>
<dbReference type="PANTHER" id="PTHR22642:SF2">
    <property type="entry name" value="PROTEIN LONG AFTER FAR-RED 3"/>
    <property type="match status" value="1"/>
</dbReference>